<gene>
    <name evidence="12" type="ORF">LMXM_36_1400</name>
</gene>
<keyword evidence="6" id="KW-0175">Coiled coil</keyword>
<feature type="domain" description="BART" evidence="11">
    <location>
        <begin position="4"/>
        <end position="126"/>
    </location>
</feature>
<evidence type="ECO:0000256" key="8">
    <source>
        <dbReference type="ARBA" id="ARBA00023273"/>
    </source>
</evidence>
<dbReference type="PANTHER" id="PTHR21532">
    <property type="entry name" value="PHOSPHODIESTERASE HL"/>
    <property type="match status" value="1"/>
</dbReference>
<evidence type="ECO:0000256" key="5">
    <source>
        <dbReference type="ARBA" id="ARBA00022490"/>
    </source>
</evidence>
<keyword evidence="8" id="KW-0966">Cell projection</keyword>
<dbReference type="PANTHER" id="PTHR21532:SF0">
    <property type="entry name" value="CILIA- AND FLAGELLA-ASSOCIATED PROTEIN 36"/>
    <property type="match status" value="1"/>
</dbReference>
<keyword evidence="7" id="KW-0969">Cilium</keyword>
<dbReference type="GO" id="GO:0005930">
    <property type="term" value="C:axoneme"/>
    <property type="evidence" value="ECO:0007669"/>
    <property type="project" value="TreeGrafter"/>
</dbReference>
<dbReference type="InterPro" id="IPR023379">
    <property type="entry name" value="BART_dom"/>
</dbReference>
<feature type="region of interest" description="Disordered" evidence="10">
    <location>
        <begin position="398"/>
        <end position="418"/>
    </location>
</feature>
<dbReference type="GeneID" id="13448354"/>
<dbReference type="OrthoDB" id="272687at2759"/>
<evidence type="ECO:0000256" key="7">
    <source>
        <dbReference type="ARBA" id="ARBA00023069"/>
    </source>
</evidence>
<dbReference type="InterPro" id="IPR038888">
    <property type="entry name" value="CFAP36"/>
</dbReference>
<accession>E9ASR0</accession>
<dbReference type="AlphaFoldDB" id="E9ASR0"/>
<dbReference type="InterPro" id="IPR042541">
    <property type="entry name" value="BART_sf"/>
</dbReference>
<protein>
    <recommendedName>
        <fullName evidence="4">Cilia- and flagella-associated protein 36</fullName>
    </recommendedName>
    <alternativeName>
        <fullName evidence="9">Coiled-coil domain-containing protein 104</fullName>
    </alternativeName>
</protein>
<comment type="similarity">
    <text evidence="3">Belongs to the CFAP36 family.</text>
</comment>
<evidence type="ECO:0000256" key="4">
    <source>
        <dbReference type="ARBA" id="ARBA00021815"/>
    </source>
</evidence>
<dbReference type="RefSeq" id="XP_003874484.1">
    <property type="nucleotide sequence ID" value="XM_003874435.1"/>
</dbReference>
<evidence type="ECO:0000259" key="11">
    <source>
        <dbReference type="Pfam" id="PF11527"/>
    </source>
</evidence>
<dbReference type="Pfam" id="PF11527">
    <property type="entry name" value="ARL2_Bind_BART"/>
    <property type="match status" value="1"/>
</dbReference>
<evidence type="ECO:0000313" key="13">
    <source>
        <dbReference type="Proteomes" id="UP000007259"/>
    </source>
</evidence>
<evidence type="ECO:0000256" key="1">
    <source>
        <dbReference type="ARBA" id="ARBA00004138"/>
    </source>
</evidence>
<name>E9ASR0_LEIMU</name>
<sequence length="443" mass="47917">MAESRWITEALVQFSASPIWLTPIDNFVDDNCCIFSNESEMQLEYTVVHNKFKKLIDSLLTCFLMELGVSMETAVEALQSSLAVDEQTSEDRPEQKAAKELLKQILNADNFSHFHEMMVKRNLELDILANAALSSDGVRVDGGAQTSAEVLKKETQATARVQRAIDVNGDVNEDDALRRAIEVSLQDGTAQQQVQAYNEACIQEETDLQLAALEHKANREKGQLQAALQAQSAQSHSEDVHGRQEHIERINKQKELQFQQIRDHAIPAKGQNGCDEAEPQNADFNSPESSCPVPAPQVAAAPSAPVAAPVSVPALPSIGQRQAALPAIPSTLTASVSKSAPSAPAHQAHGAAVSATSAPTPAPTKEELEKRAQYMREQREKLLACNRASRQEQLNTFLQNNSPSTTTSSSAALAATGTAQSVTVEIARRLRGDLIGEARKSSG</sequence>
<keyword evidence="13" id="KW-1185">Reference proteome</keyword>
<feature type="region of interest" description="Disordered" evidence="10">
    <location>
        <begin position="270"/>
        <end position="297"/>
    </location>
</feature>
<evidence type="ECO:0000256" key="9">
    <source>
        <dbReference type="ARBA" id="ARBA00031593"/>
    </source>
</evidence>
<dbReference type="KEGG" id="lmi:LMXM_36_1400"/>
<proteinExistence type="inferred from homology"/>
<dbReference type="PhylomeDB" id="E9ASR0"/>
<feature type="compositionally biased region" description="Low complexity" evidence="10">
    <location>
        <begin position="402"/>
        <end position="418"/>
    </location>
</feature>
<dbReference type="Proteomes" id="UP000007259">
    <property type="component" value="Chromosome 20"/>
</dbReference>
<reference evidence="12 13" key="1">
    <citation type="journal article" date="2011" name="Genome Res.">
        <title>Chromosome and gene copy number variation allow major structural change between species and strains of Leishmania.</title>
        <authorList>
            <person name="Rogers M.B."/>
            <person name="Hilley J.D."/>
            <person name="Dickens N.J."/>
            <person name="Wilkes J."/>
            <person name="Bates P.A."/>
            <person name="Depledge D.P."/>
            <person name="Harris D."/>
            <person name="Her Y."/>
            <person name="Herzyk P."/>
            <person name="Imamura H."/>
            <person name="Otto T.D."/>
            <person name="Sanders M."/>
            <person name="Seeger K."/>
            <person name="Dujardin J.C."/>
            <person name="Berriman M."/>
            <person name="Smith D.F."/>
            <person name="Hertz-Fowler C."/>
            <person name="Mottram J.C."/>
        </authorList>
    </citation>
    <scope>NUCLEOTIDE SEQUENCE [LARGE SCALE GENOMIC DNA]</scope>
    <source>
        <strain evidence="12 13">MHOM/GT/2001/U1103</strain>
    </source>
</reference>
<dbReference type="EMBL" id="FR799573">
    <property type="protein sequence ID" value="CBZ25984.1"/>
    <property type="molecule type" value="Genomic_DNA"/>
</dbReference>
<organism evidence="12 13">
    <name type="scientific">Leishmania mexicana (strain MHOM/GT/2001/U1103)</name>
    <dbReference type="NCBI Taxonomy" id="929439"/>
    <lineage>
        <taxon>Eukaryota</taxon>
        <taxon>Discoba</taxon>
        <taxon>Euglenozoa</taxon>
        <taxon>Kinetoplastea</taxon>
        <taxon>Metakinetoplastina</taxon>
        <taxon>Trypanosomatida</taxon>
        <taxon>Trypanosomatidae</taxon>
        <taxon>Leishmaniinae</taxon>
        <taxon>Leishmania</taxon>
    </lineage>
</organism>
<dbReference type="GO" id="GO:0097546">
    <property type="term" value="C:ciliary base"/>
    <property type="evidence" value="ECO:0007669"/>
    <property type="project" value="TreeGrafter"/>
</dbReference>
<feature type="compositionally biased region" description="Low complexity" evidence="10">
    <location>
        <begin position="337"/>
        <end position="359"/>
    </location>
</feature>
<evidence type="ECO:0000256" key="6">
    <source>
        <dbReference type="ARBA" id="ARBA00023054"/>
    </source>
</evidence>
<keyword evidence="5" id="KW-0963">Cytoplasm</keyword>
<dbReference type="Gene3D" id="1.20.1520.10">
    <property type="entry name" value="ADP-ribosylation factor-like 2-binding protein, domain"/>
    <property type="match status" value="1"/>
</dbReference>
<dbReference type="VEuPathDB" id="TriTrypDB:LmxM.36.1400"/>
<evidence type="ECO:0000256" key="3">
    <source>
        <dbReference type="ARBA" id="ARBA00007460"/>
    </source>
</evidence>
<feature type="region of interest" description="Disordered" evidence="10">
    <location>
        <begin position="337"/>
        <end position="367"/>
    </location>
</feature>
<comment type="subcellular location">
    <subcellularLocation>
        <location evidence="1">Cell projection</location>
        <location evidence="1">Cilium</location>
    </subcellularLocation>
    <subcellularLocation>
        <location evidence="2">Cytoplasm</location>
    </subcellularLocation>
</comment>
<evidence type="ECO:0000256" key="2">
    <source>
        <dbReference type="ARBA" id="ARBA00004496"/>
    </source>
</evidence>
<evidence type="ECO:0000256" key="10">
    <source>
        <dbReference type="SAM" id="MobiDB-lite"/>
    </source>
</evidence>
<dbReference type="OMA" id="SEMQLEY"/>
<evidence type="ECO:0000313" key="12">
    <source>
        <dbReference type="EMBL" id="CBZ25984.1"/>
    </source>
</evidence>